<dbReference type="AlphaFoldDB" id="A0A1E5KX14"/>
<feature type="transmembrane region" description="Helical" evidence="1">
    <location>
        <begin position="36"/>
        <end position="57"/>
    </location>
</feature>
<evidence type="ECO:0000313" key="3">
    <source>
        <dbReference type="EMBL" id="OEH82410.1"/>
    </source>
</evidence>
<evidence type="ECO:0000256" key="1">
    <source>
        <dbReference type="SAM" id="Phobius"/>
    </source>
</evidence>
<feature type="domain" description="DUF58" evidence="2">
    <location>
        <begin position="199"/>
        <end position="247"/>
    </location>
</feature>
<dbReference type="InterPro" id="IPR002881">
    <property type="entry name" value="DUF58"/>
</dbReference>
<name>A0A1E5KX14_9ENTE</name>
<reference evidence="3 4" key="1">
    <citation type="submission" date="2016-09" db="EMBL/GenBank/DDBJ databases">
        <authorList>
            <person name="Capua I."/>
            <person name="De Benedictis P."/>
            <person name="Joannis T."/>
            <person name="Lombin L.H."/>
            <person name="Cattoli G."/>
        </authorList>
    </citation>
    <scope>NUCLEOTIDE SEQUENCE [LARGE SCALE GENOMIC DNA]</scope>
    <source>
        <strain evidence="3 4">LMG 25899</strain>
    </source>
</reference>
<feature type="transmembrane region" description="Helical" evidence="1">
    <location>
        <begin position="6"/>
        <end position="29"/>
    </location>
</feature>
<keyword evidence="1" id="KW-0472">Membrane</keyword>
<organism evidence="3 4">
    <name type="scientific">Enterococcus rivorum</name>
    <dbReference type="NCBI Taxonomy" id="762845"/>
    <lineage>
        <taxon>Bacteria</taxon>
        <taxon>Bacillati</taxon>
        <taxon>Bacillota</taxon>
        <taxon>Bacilli</taxon>
        <taxon>Lactobacillales</taxon>
        <taxon>Enterococcaceae</taxon>
        <taxon>Enterococcus</taxon>
    </lineage>
</organism>
<dbReference type="Pfam" id="PF01882">
    <property type="entry name" value="DUF58"/>
    <property type="match status" value="1"/>
</dbReference>
<dbReference type="PANTHER" id="PTHR34351:SF2">
    <property type="entry name" value="DUF58 DOMAIN-CONTAINING PROTEIN"/>
    <property type="match status" value="1"/>
</dbReference>
<keyword evidence="1" id="KW-1133">Transmembrane helix</keyword>
<sequence length="359" mass="41563">MNNWNFIKYILIIMGVSSFYLATFFYAIIFDNTTGWSFFFFLSFLLILDLISFMPSLKKIDCELMESKSYEIGMTSDLPIEIFCYRPTWLPIPQLTVYLAEKKELAQETILLYSGDKKEITFQWTPTKRGVSQQLSVSFLAQDLFGFLQKKGALPLKGPFVILPKNQLSLAENLYHQLSKIQPTFSNTFGQRGFSIRNFRNYQSGDALGLIDWKQSGKRNELIVKEYETEVETFTHLIFCGFDHEKFEEILSTYYSFIQFIEKKIDFKQTILADSMANVAGEKIFAALTPTKEEIILPNFSRKKLVIFAPIQTKSLNKQLTELKRTNEVFFVSFNKKHLCLYWNDQTIPISSGGGSHET</sequence>
<comment type="caution">
    <text evidence="3">The sequence shown here is derived from an EMBL/GenBank/DDBJ whole genome shotgun (WGS) entry which is preliminary data.</text>
</comment>
<keyword evidence="4" id="KW-1185">Reference proteome</keyword>
<dbReference type="EMBL" id="MIEK01000023">
    <property type="protein sequence ID" value="OEH82410.1"/>
    <property type="molecule type" value="Genomic_DNA"/>
</dbReference>
<gene>
    <name evidence="3" type="ORF">BCR26_02970</name>
</gene>
<keyword evidence="1" id="KW-0812">Transmembrane</keyword>
<evidence type="ECO:0000259" key="2">
    <source>
        <dbReference type="Pfam" id="PF01882"/>
    </source>
</evidence>
<dbReference type="PANTHER" id="PTHR34351">
    <property type="entry name" value="SLR1927 PROTEIN-RELATED"/>
    <property type="match status" value="1"/>
</dbReference>
<accession>A0A1E5KX14</accession>
<proteinExistence type="predicted"/>
<dbReference type="RefSeq" id="WP_069698686.1">
    <property type="nucleotide sequence ID" value="NZ_JAGGMA010000001.1"/>
</dbReference>
<dbReference type="Proteomes" id="UP000095256">
    <property type="component" value="Unassembled WGS sequence"/>
</dbReference>
<protein>
    <recommendedName>
        <fullName evidence="2">DUF58 domain-containing protein</fullName>
    </recommendedName>
</protein>
<dbReference type="STRING" id="762845.BCR26_02970"/>
<dbReference type="OrthoDB" id="9778037at2"/>
<evidence type="ECO:0000313" key="4">
    <source>
        <dbReference type="Proteomes" id="UP000095256"/>
    </source>
</evidence>